<reference evidence="1 2" key="1">
    <citation type="submission" date="2019-04" db="EMBL/GenBank/DDBJ databases">
        <authorList>
            <person name="Jiang L."/>
        </authorList>
    </citation>
    <scope>NUCLEOTIDE SEQUENCE [LARGE SCALE GENOMIC DNA]</scope>
    <source>
        <strain evidence="1 2">YIM 131861</strain>
    </source>
</reference>
<protein>
    <submittedName>
        <fullName evidence="1">Uncharacterized protein</fullName>
    </submittedName>
</protein>
<dbReference type="EMBL" id="SSSN01000009">
    <property type="protein sequence ID" value="THG32555.1"/>
    <property type="molecule type" value="Genomic_DNA"/>
</dbReference>
<organism evidence="1 2">
    <name type="scientific">Orlajensenia flava</name>
    <dbReference type="NCBI Taxonomy" id="2565934"/>
    <lineage>
        <taxon>Bacteria</taxon>
        <taxon>Bacillati</taxon>
        <taxon>Actinomycetota</taxon>
        <taxon>Actinomycetes</taxon>
        <taxon>Micrococcales</taxon>
        <taxon>Microbacteriaceae</taxon>
        <taxon>Orlajensenia</taxon>
    </lineage>
</organism>
<keyword evidence="2" id="KW-1185">Reference proteome</keyword>
<sequence length="101" mass="10631">MSNWIGTWDVEQTSIVGTFVMTMTVAEKDGGIDVAFDSPQVVATVSDIASDEDNLTMTINLTKPLKGKADAALTLGGADSFVGTGKMKFLPASKFSGVRRA</sequence>
<comment type="caution">
    <text evidence="1">The sequence shown here is derived from an EMBL/GenBank/DDBJ whole genome shotgun (WGS) entry which is preliminary data.</text>
</comment>
<evidence type="ECO:0000313" key="1">
    <source>
        <dbReference type="EMBL" id="THG32555.1"/>
    </source>
</evidence>
<dbReference type="AlphaFoldDB" id="A0A4S4FS72"/>
<proteinExistence type="predicted"/>
<dbReference type="Proteomes" id="UP000307380">
    <property type="component" value="Unassembled WGS sequence"/>
</dbReference>
<accession>A0A4S4FS72</accession>
<gene>
    <name evidence="1" type="ORF">E6C70_12425</name>
</gene>
<dbReference type="OrthoDB" id="5145750at2"/>
<name>A0A4S4FS72_9MICO</name>
<dbReference type="RefSeq" id="WP_136424857.1">
    <property type="nucleotide sequence ID" value="NZ_OZ241748.1"/>
</dbReference>
<evidence type="ECO:0000313" key="2">
    <source>
        <dbReference type="Proteomes" id="UP000307380"/>
    </source>
</evidence>